<evidence type="ECO:0000259" key="1">
    <source>
        <dbReference type="PROSITE" id="PS50965"/>
    </source>
</evidence>
<dbReference type="InterPro" id="IPR011528">
    <property type="entry name" value="NERD"/>
</dbReference>
<accession>A0ABN4JSE3</accession>
<dbReference type="EMBL" id="CP013661">
    <property type="protein sequence ID" value="ALS77820.1"/>
    <property type="molecule type" value="Genomic_DNA"/>
</dbReference>
<name>A0ABN4JSE3_9BACL</name>
<proteinExistence type="predicted"/>
<evidence type="ECO:0000313" key="2">
    <source>
        <dbReference type="EMBL" id="ALS77820.1"/>
    </source>
</evidence>
<gene>
    <name evidence="2" type="ORF">AUO94_03785</name>
</gene>
<evidence type="ECO:0000313" key="3">
    <source>
        <dbReference type="Proteomes" id="UP000065533"/>
    </source>
</evidence>
<dbReference type="PROSITE" id="PS50965">
    <property type="entry name" value="NERD"/>
    <property type="match status" value="1"/>
</dbReference>
<feature type="domain" description="NERD" evidence="1">
    <location>
        <begin position="41"/>
        <end position="161"/>
    </location>
</feature>
<reference evidence="2" key="1">
    <citation type="submission" date="2016-01" db="EMBL/GenBank/DDBJ databases">
        <title>Complete genome of Planococcus kocurri type strain.</title>
        <authorList>
            <person name="See-Too W.S."/>
        </authorList>
    </citation>
    <scope>NUCLEOTIDE SEQUENCE [LARGE SCALE GENOMIC DNA]</scope>
    <source>
        <strain evidence="2">ATCC 43650</strain>
    </source>
</reference>
<dbReference type="Proteomes" id="UP000065533">
    <property type="component" value="Chromosome"/>
</dbReference>
<sequence>MIIKYRELPAKINGYEALLKRLSPRHPKRTAIKTSLHKARADYGGEERLDEALYFFDPPYAYQMIQDFSLDGPFKIQVDTVLITQSCVILLEVKNITGKLQFKQNPSLLHTISADGEVKSDTSPITQMDETALRVEKILRKVGYKLPVSSIMVVAHPSQIVEEVPRNCRILAVGDINFYLSTLNLPTPILSVEELHELGKTLLTFHQNVPAFPLAPKFQIEQSEIETGVFCPRCHLGKMERTTIAWECETCRLISRNAHLTALDEWFMLLKSSISTAECCGFIGMTNLETAKHFLLKNGCQPVGGRRYRHYTRQ</sequence>
<keyword evidence="3" id="KW-1185">Reference proteome</keyword>
<organism evidence="2 3">
    <name type="scientific">Planococcus kocurii</name>
    <dbReference type="NCBI Taxonomy" id="1374"/>
    <lineage>
        <taxon>Bacteria</taxon>
        <taxon>Bacillati</taxon>
        <taxon>Bacillota</taxon>
        <taxon>Bacilli</taxon>
        <taxon>Bacillales</taxon>
        <taxon>Caryophanaceae</taxon>
        <taxon>Planococcus</taxon>
    </lineage>
</organism>
<dbReference type="Pfam" id="PF08378">
    <property type="entry name" value="NERD"/>
    <property type="match status" value="1"/>
</dbReference>
<dbReference type="RefSeq" id="WP_058384491.1">
    <property type="nucleotide sequence ID" value="NZ_CP013661.2"/>
</dbReference>
<protein>
    <submittedName>
        <fullName evidence="2">NERD nuclease</fullName>
    </submittedName>
</protein>